<evidence type="ECO:0000256" key="1">
    <source>
        <dbReference type="SAM" id="Phobius"/>
    </source>
</evidence>
<sequence length="36" mass="4161">MTHVNKSLVRRLWLGFEILVVGLVSKVVFLVKCVYN</sequence>
<dbReference type="EMBL" id="JBJXBP010000007">
    <property type="protein sequence ID" value="KAL3821408.1"/>
    <property type="molecule type" value="Genomic_DNA"/>
</dbReference>
<dbReference type="AlphaFoldDB" id="A0ABD3SA59"/>
<keyword evidence="1" id="KW-0472">Membrane</keyword>
<feature type="transmembrane region" description="Helical" evidence="1">
    <location>
        <begin position="12"/>
        <end position="31"/>
    </location>
</feature>
<keyword evidence="3" id="KW-1185">Reference proteome</keyword>
<comment type="caution">
    <text evidence="2">The sequence shown here is derived from an EMBL/GenBank/DDBJ whole genome shotgun (WGS) entry which is preliminary data.</text>
</comment>
<proteinExistence type="predicted"/>
<evidence type="ECO:0000313" key="3">
    <source>
        <dbReference type="Proteomes" id="UP001634393"/>
    </source>
</evidence>
<accession>A0ABD3SA59</accession>
<dbReference type="Proteomes" id="UP001634393">
    <property type="component" value="Unassembled WGS sequence"/>
</dbReference>
<keyword evidence="1" id="KW-1133">Transmembrane helix</keyword>
<protein>
    <submittedName>
        <fullName evidence="2">Uncharacterized protein</fullName>
    </submittedName>
</protein>
<name>A0ABD3SA59_9LAMI</name>
<reference evidence="2 3" key="1">
    <citation type="submission" date="2024-12" db="EMBL/GenBank/DDBJ databases">
        <title>The unique morphological basis and parallel evolutionary history of personate flowers in Penstemon.</title>
        <authorList>
            <person name="Depatie T.H."/>
            <person name="Wessinger C.A."/>
        </authorList>
    </citation>
    <scope>NUCLEOTIDE SEQUENCE [LARGE SCALE GENOMIC DNA]</scope>
    <source>
        <strain evidence="2">WTNN_2</strain>
        <tissue evidence="2">Leaf</tissue>
    </source>
</reference>
<gene>
    <name evidence="2" type="ORF">ACJIZ3_007313</name>
</gene>
<evidence type="ECO:0000313" key="2">
    <source>
        <dbReference type="EMBL" id="KAL3821408.1"/>
    </source>
</evidence>
<keyword evidence="1" id="KW-0812">Transmembrane</keyword>
<organism evidence="2 3">
    <name type="scientific">Penstemon smallii</name>
    <dbReference type="NCBI Taxonomy" id="265156"/>
    <lineage>
        <taxon>Eukaryota</taxon>
        <taxon>Viridiplantae</taxon>
        <taxon>Streptophyta</taxon>
        <taxon>Embryophyta</taxon>
        <taxon>Tracheophyta</taxon>
        <taxon>Spermatophyta</taxon>
        <taxon>Magnoliopsida</taxon>
        <taxon>eudicotyledons</taxon>
        <taxon>Gunneridae</taxon>
        <taxon>Pentapetalae</taxon>
        <taxon>asterids</taxon>
        <taxon>lamiids</taxon>
        <taxon>Lamiales</taxon>
        <taxon>Plantaginaceae</taxon>
        <taxon>Cheloneae</taxon>
        <taxon>Penstemon</taxon>
    </lineage>
</organism>